<evidence type="ECO:0000256" key="12">
    <source>
        <dbReference type="ARBA" id="ARBA00023211"/>
    </source>
</evidence>
<dbReference type="FunFam" id="1.10.150.20:FF:000007">
    <property type="entry name" value="DNA ligase"/>
    <property type="match status" value="1"/>
</dbReference>
<dbReference type="Gene3D" id="3.40.50.10190">
    <property type="entry name" value="BRCT domain"/>
    <property type="match status" value="1"/>
</dbReference>
<evidence type="ECO:0000256" key="1">
    <source>
        <dbReference type="ARBA" id="ARBA00004067"/>
    </source>
</evidence>
<evidence type="ECO:0000256" key="6">
    <source>
        <dbReference type="ARBA" id="ARBA00022723"/>
    </source>
</evidence>
<dbReference type="InterPro" id="IPR001679">
    <property type="entry name" value="DNA_ligase"/>
</dbReference>
<dbReference type="InterPro" id="IPR036420">
    <property type="entry name" value="BRCT_dom_sf"/>
</dbReference>
<dbReference type="InterPro" id="IPR033136">
    <property type="entry name" value="DNA_ligase_CS"/>
</dbReference>
<comment type="cofactor">
    <cofactor evidence="15">
        <name>Mg(2+)</name>
        <dbReference type="ChEBI" id="CHEBI:18420"/>
    </cofactor>
    <cofactor evidence="15">
        <name>Mn(2+)</name>
        <dbReference type="ChEBI" id="CHEBI:29035"/>
    </cofactor>
</comment>
<dbReference type="HAMAP" id="MF_01588">
    <property type="entry name" value="DNA_ligase_A"/>
    <property type="match status" value="1"/>
</dbReference>
<evidence type="ECO:0000256" key="3">
    <source>
        <dbReference type="ARBA" id="ARBA00013308"/>
    </source>
</evidence>
<evidence type="ECO:0000313" key="19">
    <source>
        <dbReference type="Proteomes" id="UP000095255"/>
    </source>
</evidence>
<feature type="active site" description="N6-AMP-lysine intermediate" evidence="15">
    <location>
        <position position="116"/>
    </location>
</feature>
<evidence type="ECO:0000256" key="2">
    <source>
        <dbReference type="ARBA" id="ARBA00012722"/>
    </source>
</evidence>
<dbReference type="PANTHER" id="PTHR23389:SF9">
    <property type="entry name" value="DNA LIGASE"/>
    <property type="match status" value="1"/>
</dbReference>
<feature type="binding site" evidence="15">
    <location>
        <begin position="34"/>
        <end position="38"/>
    </location>
    <ligand>
        <name>NAD(+)</name>
        <dbReference type="ChEBI" id="CHEBI:57540"/>
    </ligand>
</feature>
<dbReference type="Gene3D" id="3.30.470.30">
    <property type="entry name" value="DNA ligase/mRNA capping enzyme"/>
    <property type="match status" value="1"/>
</dbReference>
<evidence type="ECO:0000256" key="15">
    <source>
        <dbReference type="HAMAP-Rule" id="MF_01588"/>
    </source>
</evidence>
<dbReference type="PROSITE" id="PS01056">
    <property type="entry name" value="DNA_LIGASE_N2"/>
    <property type="match status" value="1"/>
</dbReference>
<dbReference type="PIRSF" id="PIRSF001604">
    <property type="entry name" value="LigA"/>
    <property type="match status" value="1"/>
</dbReference>
<dbReference type="InterPro" id="IPR018239">
    <property type="entry name" value="DNA_ligase_AS"/>
</dbReference>
<feature type="binding site" evidence="15">
    <location>
        <position position="412"/>
    </location>
    <ligand>
        <name>Zn(2+)</name>
        <dbReference type="ChEBI" id="CHEBI:29105"/>
    </ligand>
</feature>
<dbReference type="SMART" id="SM00292">
    <property type="entry name" value="BRCT"/>
    <property type="match status" value="1"/>
</dbReference>
<evidence type="ECO:0000256" key="10">
    <source>
        <dbReference type="ARBA" id="ARBA00023027"/>
    </source>
</evidence>
<feature type="domain" description="BRCT" evidence="17">
    <location>
        <begin position="605"/>
        <end position="685"/>
    </location>
</feature>
<dbReference type="InterPro" id="IPR010994">
    <property type="entry name" value="RuvA_2-like"/>
</dbReference>
<evidence type="ECO:0000256" key="11">
    <source>
        <dbReference type="ARBA" id="ARBA00023204"/>
    </source>
</evidence>
<dbReference type="GO" id="GO:0003677">
    <property type="term" value="F:DNA binding"/>
    <property type="evidence" value="ECO:0007669"/>
    <property type="project" value="InterPro"/>
</dbReference>
<dbReference type="EC" id="6.5.1.2" evidence="2 15"/>
<keyword evidence="9 15" id="KW-0460">Magnesium</keyword>
<dbReference type="SUPFAM" id="SSF50249">
    <property type="entry name" value="Nucleic acid-binding proteins"/>
    <property type="match status" value="1"/>
</dbReference>
<dbReference type="InterPro" id="IPR004149">
    <property type="entry name" value="Znf_DNAligase_C4"/>
</dbReference>
<dbReference type="InterPro" id="IPR041663">
    <property type="entry name" value="DisA/LigA_HHH"/>
</dbReference>
<evidence type="ECO:0000256" key="5">
    <source>
        <dbReference type="ARBA" id="ARBA00022705"/>
    </source>
</evidence>
<gene>
    <name evidence="15" type="primary">ligA</name>
    <name evidence="18" type="ORF">BHU72_06135</name>
</gene>
<dbReference type="CDD" id="cd17748">
    <property type="entry name" value="BRCT_DNA_ligase_like"/>
    <property type="match status" value="1"/>
</dbReference>
<dbReference type="SUPFAM" id="SSF47781">
    <property type="entry name" value="RuvA domain 2-like"/>
    <property type="match status" value="1"/>
</dbReference>
<evidence type="ECO:0000259" key="17">
    <source>
        <dbReference type="PROSITE" id="PS50172"/>
    </source>
</evidence>
<dbReference type="Pfam" id="PF00533">
    <property type="entry name" value="BRCT"/>
    <property type="match status" value="1"/>
</dbReference>
<keyword evidence="19" id="KW-1185">Reference proteome</keyword>
<dbReference type="NCBIfam" id="NF005932">
    <property type="entry name" value="PRK07956.1"/>
    <property type="match status" value="1"/>
</dbReference>
<dbReference type="Pfam" id="PF12826">
    <property type="entry name" value="HHH_2"/>
    <property type="match status" value="1"/>
</dbReference>
<keyword evidence="4 15" id="KW-0436">Ligase</keyword>
<dbReference type="InterPro" id="IPR003583">
    <property type="entry name" value="Hlx-hairpin-Hlx_DNA-bd_motif"/>
</dbReference>
<feature type="binding site" evidence="15">
    <location>
        <position position="294"/>
    </location>
    <ligand>
        <name>NAD(+)</name>
        <dbReference type="ChEBI" id="CHEBI:57540"/>
    </ligand>
</feature>
<dbReference type="InterPro" id="IPR013839">
    <property type="entry name" value="DNAligase_adenylation"/>
</dbReference>
<evidence type="ECO:0000313" key="18">
    <source>
        <dbReference type="EMBL" id="OEH85186.1"/>
    </source>
</evidence>
<keyword evidence="8 15" id="KW-0862">Zinc</keyword>
<feature type="binding site" evidence="15">
    <location>
        <position position="415"/>
    </location>
    <ligand>
        <name>Zn(2+)</name>
        <dbReference type="ChEBI" id="CHEBI:29105"/>
    </ligand>
</feature>
<dbReference type="PROSITE" id="PS01055">
    <property type="entry name" value="DNA_LIGASE_N1"/>
    <property type="match status" value="1"/>
</dbReference>
<dbReference type="GO" id="GO:0006281">
    <property type="term" value="P:DNA repair"/>
    <property type="evidence" value="ECO:0007669"/>
    <property type="project" value="UniProtKB-KW"/>
</dbReference>
<dbReference type="Pfam" id="PF03120">
    <property type="entry name" value="OB_DNA_ligase"/>
    <property type="match status" value="1"/>
</dbReference>
<feature type="binding site" evidence="15">
    <location>
        <position position="318"/>
    </location>
    <ligand>
        <name>NAD(+)</name>
        <dbReference type="ChEBI" id="CHEBI:57540"/>
    </ligand>
</feature>
<dbReference type="Pfam" id="PF01653">
    <property type="entry name" value="DNA_ligase_aden"/>
    <property type="match status" value="1"/>
</dbReference>
<dbReference type="GO" id="GO:0003911">
    <property type="term" value="F:DNA ligase (NAD+) activity"/>
    <property type="evidence" value="ECO:0007669"/>
    <property type="project" value="UniProtKB-UniRule"/>
</dbReference>
<dbReference type="Gene3D" id="1.10.150.20">
    <property type="entry name" value="5' to 3' exonuclease, C-terminal subdomain"/>
    <property type="match status" value="2"/>
</dbReference>
<evidence type="ECO:0000256" key="14">
    <source>
        <dbReference type="ARBA" id="ARBA00060881"/>
    </source>
</evidence>
<dbReference type="GO" id="GO:0006260">
    <property type="term" value="P:DNA replication"/>
    <property type="evidence" value="ECO:0007669"/>
    <property type="project" value="UniProtKB-KW"/>
</dbReference>
<dbReference type="AlphaFoldDB" id="A0A1E5L4Z9"/>
<dbReference type="FunFam" id="1.10.150.20:FF:000006">
    <property type="entry name" value="DNA ligase"/>
    <property type="match status" value="1"/>
</dbReference>
<dbReference type="SMART" id="SM00532">
    <property type="entry name" value="LIGANc"/>
    <property type="match status" value="1"/>
</dbReference>
<dbReference type="Proteomes" id="UP000095255">
    <property type="component" value="Unassembled WGS sequence"/>
</dbReference>
<sequence length="685" mass="76661">MNQQAVIIELEKLRNSIEEHNYQYYVLDAPTITDYEYDQLMNRLQEIETQYPQLITADSPTQKVGGAPLLQFEKVDHIVPMYSLGNAFNEADLKEFDRRIKKDLGTDDVSYVCELKIDGLAVSLYYENGQLIRGATRGDGTTGEDITENIKRIRSIPLRLRKAVTLEVRGEAYLSKKEFARINAEREENGDMIFANPRNAAAGSLRQLDPKIVEKRALDVFLYGLGFVDEPTFAREQVELREQKDIFPVFQFLGLRINPQHKTIDSIEDVIQIAQYWQQHRHDLPYDIDGLVIKVNQFSQQEQLGFTAKSPRYAIAFKFPAEQGFSIIEDVIFSVGRTGVVTPTAVLQPVALAGTVVSRATLHNQDLIKEKDIRIGDQVIVQKAGDIIPEIVKSLAEKRTGEEKEIEYPSECPACDSGLVKLEGEVAIRCINPSCPALHQEAIIHFVSRDAMNIEGLGEKVVIQLFAAGLIEDAADLYFLQKEQLLPLERMGEKSVDNLLAAIEKSKNNSLERLLFGLGIRFIGSKASKILASHFKTLQALQQASEEELTAVFEIGDKMAESILEYFRNPQFLKVIDKLQQAGVNFAYNDKRASFANAFGDEQNTADSMFAGKTVVLTGTLEKLSRTEATEMLEQLGAQVTGSVSKKTDFVIAGEKAGSKLDKATSLNIPILTEAEFLDKIKHTE</sequence>
<dbReference type="OrthoDB" id="9759736at2"/>
<feature type="binding site" evidence="15">
    <location>
        <position position="430"/>
    </location>
    <ligand>
        <name>Zn(2+)</name>
        <dbReference type="ChEBI" id="CHEBI:29105"/>
    </ligand>
</feature>
<feature type="binding site" evidence="15">
    <location>
        <position position="171"/>
    </location>
    <ligand>
        <name>NAD(+)</name>
        <dbReference type="ChEBI" id="CHEBI:57540"/>
    </ligand>
</feature>
<keyword evidence="7 15" id="KW-0227">DNA damage</keyword>
<keyword evidence="5 15" id="KW-0235">DNA replication</keyword>
<organism evidence="18 19">
    <name type="scientific">Desulfuribacillus stibiiarsenatis</name>
    <dbReference type="NCBI Taxonomy" id="1390249"/>
    <lineage>
        <taxon>Bacteria</taxon>
        <taxon>Bacillati</taxon>
        <taxon>Bacillota</taxon>
        <taxon>Desulfuribacillia</taxon>
        <taxon>Desulfuribacillales</taxon>
        <taxon>Desulfuribacillaceae</taxon>
        <taxon>Desulfuribacillus</taxon>
    </lineage>
</organism>
<evidence type="ECO:0000256" key="9">
    <source>
        <dbReference type="ARBA" id="ARBA00022842"/>
    </source>
</evidence>
<accession>A0A1E5L4Z9</accession>
<dbReference type="CDD" id="cd00114">
    <property type="entry name" value="LIGANc"/>
    <property type="match status" value="1"/>
</dbReference>
<feature type="binding site" evidence="15">
    <location>
        <position position="114"/>
    </location>
    <ligand>
        <name>NAD(+)</name>
        <dbReference type="ChEBI" id="CHEBI:57540"/>
    </ligand>
</feature>
<dbReference type="Gene3D" id="1.10.287.610">
    <property type="entry name" value="Helix hairpin bin"/>
    <property type="match status" value="1"/>
</dbReference>
<comment type="similarity">
    <text evidence="14 15">Belongs to the NAD-dependent DNA ligase family. LigA subfamily.</text>
</comment>
<dbReference type="GO" id="GO:0005829">
    <property type="term" value="C:cytosol"/>
    <property type="evidence" value="ECO:0007669"/>
    <property type="project" value="TreeGrafter"/>
</dbReference>
<dbReference type="InterPro" id="IPR004150">
    <property type="entry name" value="NAD_DNA_ligase_OB"/>
</dbReference>
<reference evidence="18 19" key="1">
    <citation type="submission" date="2016-09" db="EMBL/GenBank/DDBJ databases">
        <title>Desulfuribacillus arsenicus sp. nov., an obligately anaerobic, dissimilatory arsenic- and antimonate-reducing bacterium isolated from anoxic sediments.</title>
        <authorList>
            <person name="Abin C.A."/>
            <person name="Hollibaugh J.T."/>
        </authorList>
    </citation>
    <scope>NUCLEOTIDE SEQUENCE [LARGE SCALE GENOMIC DNA]</scope>
    <source>
        <strain evidence="18 19">MLFW-2</strain>
    </source>
</reference>
<dbReference type="InterPro" id="IPR012340">
    <property type="entry name" value="NA-bd_OB-fold"/>
</dbReference>
<dbReference type="SUPFAM" id="SSF52113">
    <property type="entry name" value="BRCT domain"/>
    <property type="match status" value="1"/>
</dbReference>
<feature type="binding site" evidence="15">
    <location>
        <begin position="83"/>
        <end position="84"/>
    </location>
    <ligand>
        <name>NAD(+)</name>
        <dbReference type="ChEBI" id="CHEBI:57540"/>
    </ligand>
</feature>
<dbReference type="FunFam" id="1.10.287.610:FF:000002">
    <property type="entry name" value="DNA ligase"/>
    <property type="match status" value="1"/>
</dbReference>
<keyword evidence="10 15" id="KW-0520">NAD</keyword>
<keyword evidence="6 15" id="KW-0479">Metal-binding</keyword>
<keyword evidence="12 15" id="KW-0464">Manganese</keyword>
<dbReference type="STRING" id="1390249.BHU72_06135"/>
<dbReference type="Pfam" id="PF03119">
    <property type="entry name" value="DNA_ligase_ZBD"/>
    <property type="match status" value="1"/>
</dbReference>
<proteinExistence type="inferred from homology"/>
<evidence type="ECO:0000256" key="7">
    <source>
        <dbReference type="ARBA" id="ARBA00022763"/>
    </source>
</evidence>
<dbReference type="Gene3D" id="6.20.10.30">
    <property type="match status" value="1"/>
</dbReference>
<comment type="caution">
    <text evidence="18">The sequence shown here is derived from an EMBL/GenBank/DDBJ whole genome shotgun (WGS) entry which is preliminary data.</text>
</comment>
<dbReference type="PROSITE" id="PS50172">
    <property type="entry name" value="BRCT"/>
    <property type="match status" value="1"/>
</dbReference>
<dbReference type="SUPFAM" id="SSF56091">
    <property type="entry name" value="DNA ligase/mRNA capping enzyme, catalytic domain"/>
    <property type="match status" value="1"/>
</dbReference>
<dbReference type="PANTHER" id="PTHR23389">
    <property type="entry name" value="CHROMOSOME TRANSMISSION FIDELITY FACTOR 18"/>
    <property type="match status" value="1"/>
</dbReference>
<feature type="binding site" evidence="15">
    <location>
        <position position="137"/>
    </location>
    <ligand>
        <name>NAD(+)</name>
        <dbReference type="ChEBI" id="CHEBI:57540"/>
    </ligand>
</feature>
<dbReference type="Gene3D" id="2.40.50.140">
    <property type="entry name" value="Nucleic acid-binding proteins"/>
    <property type="match status" value="1"/>
</dbReference>
<name>A0A1E5L4Z9_9FIRM</name>
<feature type="binding site" evidence="15">
    <location>
        <position position="435"/>
    </location>
    <ligand>
        <name>Zn(2+)</name>
        <dbReference type="ChEBI" id="CHEBI:29105"/>
    </ligand>
</feature>
<dbReference type="FunFam" id="2.40.50.140:FF:000012">
    <property type="entry name" value="DNA ligase"/>
    <property type="match status" value="1"/>
</dbReference>
<dbReference type="FunFam" id="3.30.470.30:FF:000001">
    <property type="entry name" value="DNA ligase"/>
    <property type="match status" value="1"/>
</dbReference>
<dbReference type="InterPro" id="IPR013840">
    <property type="entry name" value="DNAligase_N"/>
</dbReference>
<dbReference type="EMBL" id="MJAT01000033">
    <property type="protein sequence ID" value="OEH85186.1"/>
    <property type="molecule type" value="Genomic_DNA"/>
</dbReference>
<dbReference type="NCBIfam" id="TIGR00575">
    <property type="entry name" value="dnlj"/>
    <property type="match status" value="1"/>
</dbReference>
<comment type="function">
    <text evidence="1 15">DNA ligase that catalyzes the formation of phosphodiester linkages between 5'-phosphoryl and 3'-hydroxyl groups in double-stranded DNA using NAD as a coenzyme and as the energy source for the reaction. It is essential for DNA replication and repair of damaged DNA.</text>
</comment>
<keyword evidence="11 15" id="KW-0234">DNA repair</keyword>
<protein>
    <recommendedName>
        <fullName evidence="3 15">DNA ligase</fullName>
        <ecNumber evidence="2 15">6.5.1.2</ecNumber>
    </recommendedName>
    <alternativeName>
        <fullName evidence="15">Polydeoxyribonucleotide synthase [NAD(+)]</fullName>
    </alternativeName>
</protein>
<dbReference type="InterPro" id="IPR001357">
    <property type="entry name" value="BRCT_dom"/>
</dbReference>
<evidence type="ECO:0000256" key="16">
    <source>
        <dbReference type="RuleBase" id="RU000618"/>
    </source>
</evidence>
<dbReference type="SMART" id="SM00278">
    <property type="entry name" value="HhH1"/>
    <property type="match status" value="3"/>
</dbReference>
<dbReference type="GO" id="GO:0046872">
    <property type="term" value="F:metal ion binding"/>
    <property type="evidence" value="ECO:0007669"/>
    <property type="project" value="UniProtKB-KW"/>
</dbReference>
<evidence type="ECO:0000256" key="8">
    <source>
        <dbReference type="ARBA" id="ARBA00022833"/>
    </source>
</evidence>
<dbReference type="RefSeq" id="WP_069702513.1">
    <property type="nucleotide sequence ID" value="NZ_MJAT01000033.1"/>
</dbReference>
<evidence type="ECO:0000256" key="13">
    <source>
        <dbReference type="ARBA" id="ARBA00034005"/>
    </source>
</evidence>
<comment type="catalytic activity">
    <reaction evidence="13 15 16">
        <text>NAD(+) + (deoxyribonucleotide)n-3'-hydroxyl + 5'-phospho-(deoxyribonucleotide)m = (deoxyribonucleotide)n+m + AMP + beta-nicotinamide D-nucleotide.</text>
        <dbReference type="EC" id="6.5.1.2"/>
    </reaction>
</comment>
<evidence type="ECO:0000256" key="4">
    <source>
        <dbReference type="ARBA" id="ARBA00022598"/>
    </source>
</evidence>